<name>A0A8K0K703_LADFU</name>
<feature type="domain" description="TACO1/YebC-like N-terminal" evidence="4">
    <location>
        <begin position="35"/>
        <end position="106"/>
    </location>
</feature>
<dbReference type="PANTHER" id="PTHR12532">
    <property type="entry name" value="TRANSLATIONAL ACTIVATOR OF CYTOCHROME C OXIDASE 1"/>
    <property type="match status" value="1"/>
</dbReference>
<dbReference type="InterPro" id="IPR049083">
    <property type="entry name" value="TACO1_YebC_N"/>
</dbReference>
<feature type="domain" description="TACO1/YebC-like second and third" evidence="3">
    <location>
        <begin position="115"/>
        <end position="271"/>
    </location>
</feature>
<dbReference type="AlphaFoldDB" id="A0A8K0K703"/>
<evidence type="ECO:0000256" key="2">
    <source>
        <dbReference type="ARBA" id="ARBA00008724"/>
    </source>
</evidence>
<dbReference type="InterPro" id="IPR048300">
    <property type="entry name" value="TACO1_YebC-like_2nd/3rd_dom"/>
</dbReference>
<reference evidence="5" key="2">
    <citation type="submission" date="2017-10" db="EMBL/GenBank/DDBJ databases">
        <title>Ladona fulva Genome sequencing and assembly.</title>
        <authorList>
            <person name="Murali S."/>
            <person name="Richards S."/>
            <person name="Bandaranaike D."/>
            <person name="Bellair M."/>
            <person name="Blankenburg K."/>
            <person name="Chao H."/>
            <person name="Dinh H."/>
            <person name="Doddapaneni H."/>
            <person name="Dugan-Rocha S."/>
            <person name="Elkadiri S."/>
            <person name="Gnanaolivu R."/>
            <person name="Hernandez B."/>
            <person name="Skinner E."/>
            <person name="Javaid M."/>
            <person name="Lee S."/>
            <person name="Li M."/>
            <person name="Ming W."/>
            <person name="Munidasa M."/>
            <person name="Muniz J."/>
            <person name="Nguyen L."/>
            <person name="Hughes D."/>
            <person name="Osuji N."/>
            <person name="Pu L.-L."/>
            <person name="Puazo M."/>
            <person name="Qu C."/>
            <person name="Quiroz J."/>
            <person name="Raj R."/>
            <person name="Weissenberger G."/>
            <person name="Xin Y."/>
            <person name="Zou X."/>
            <person name="Han Y."/>
            <person name="Worley K."/>
            <person name="Muzny D."/>
            <person name="Gibbs R."/>
        </authorList>
    </citation>
    <scope>NUCLEOTIDE SEQUENCE</scope>
    <source>
        <strain evidence="5">Sampled in the wild</strain>
    </source>
</reference>
<dbReference type="HAMAP" id="MF_00693">
    <property type="entry name" value="Transcrip_reg_TACO1"/>
    <property type="match status" value="1"/>
</dbReference>
<dbReference type="Pfam" id="PF20772">
    <property type="entry name" value="TACO1_YebC_N"/>
    <property type="match status" value="1"/>
</dbReference>
<dbReference type="Proteomes" id="UP000792457">
    <property type="component" value="Unassembled WGS sequence"/>
</dbReference>
<keyword evidence="6" id="KW-1185">Reference proteome</keyword>
<proteinExistence type="inferred from homology"/>
<evidence type="ECO:0000313" key="6">
    <source>
        <dbReference type="Proteomes" id="UP000792457"/>
    </source>
</evidence>
<dbReference type="Pfam" id="PF01709">
    <property type="entry name" value="Transcrip_reg"/>
    <property type="match status" value="1"/>
</dbReference>
<organism evidence="5 6">
    <name type="scientific">Ladona fulva</name>
    <name type="common">Scarce chaser dragonfly</name>
    <name type="synonym">Libellula fulva</name>
    <dbReference type="NCBI Taxonomy" id="123851"/>
    <lineage>
        <taxon>Eukaryota</taxon>
        <taxon>Metazoa</taxon>
        <taxon>Ecdysozoa</taxon>
        <taxon>Arthropoda</taxon>
        <taxon>Hexapoda</taxon>
        <taxon>Insecta</taxon>
        <taxon>Pterygota</taxon>
        <taxon>Palaeoptera</taxon>
        <taxon>Odonata</taxon>
        <taxon>Epiprocta</taxon>
        <taxon>Anisoptera</taxon>
        <taxon>Libelluloidea</taxon>
        <taxon>Libellulidae</taxon>
        <taxon>Ladona</taxon>
    </lineage>
</organism>
<dbReference type="InterPro" id="IPR029072">
    <property type="entry name" value="YebC-like"/>
</dbReference>
<sequence length="274" mass="30325">MSHTLLRFLNEKFTFHIRSSINTNVDILRYLAGHSKWANIKHIKAAKDAEKSILFTRLSRQIRLAIEEGGSSSPSHNSALAQAVELAKRSSMPLASIQNILNSAEKKGNVARKPFTLEIKGPGGFVIIIEGLSSNMAKSKTEINTLLRKCQSVLSEGVKYLFDRKGIIHATHSSDSYTLEKAEEDAIEGGADDVNQIGEDGKHTFQFYCAPESLTSLKHYLEKTGYTVNFSSVEYIPITTVELSETQLLNAQKLLKGLNEHPDVIAVFDNFSQG</sequence>
<dbReference type="PANTHER" id="PTHR12532:SF0">
    <property type="entry name" value="TRANSLATIONAL ACTIVATOR OF CYTOCHROME C OXIDASE 1"/>
    <property type="match status" value="1"/>
</dbReference>
<evidence type="ECO:0000256" key="1">
    <source>
        <dbReference type="ARBA" id="ARBA00004173"/>
    </source>
</evidence>
<evidence type="ECO:0000259" key="3">
    <source>
        <dbReference type="Pfam" id="PF01709"/>
    </source>
</evidence>
<evidence type="ECO:0008006" key="7">
    <source>
        <dbReference type="Google" id="ProtNLM"/>
    </source>
</evidence>
<evidence type="ECO:0000259" key="4">
    <source>
        <dbReference type="Pfam" id="PF20772"/>
    </source>
</evidence>
<accession>A0A8K0K703</accession>
<evidence type="ECO:0000313" key="5">
    <source>
        <dbReference type="EMBL" id="KAG8229525.1"/>
    </source>
</evidence>
<dbReference type="InterPro" id="IPR026564">
    <property type="entry name" value="Transcrip_reg_TACO1-like_dom3"/>
</dbReference>
<dbReference type="SUPFAM" id="SSF75625">
    <property type="entry name" value="YebC-like"/>
    <property type="match status" value="1"/>
</dbReference>
<comment type="similarity">
    <text evidence="2">Belongs to the TACO1 family.</text>
</comment>
<dbReference type="InterPro" id="IPR002876">
    <property type="entry name" value="Transcrip_reg_TACO1-like"/>
</dbReference>
<comment type="caution">
    <text evidence="5">The sequence shown here is derived from an EMBL/GenBank/DDBJ whole genome shotgun (WGS) entry which is preliminary data.</text>
</comment>
<dbReference type="Gene3D" id="1.10.10.200">
    <property type="match status" value="1"/>
</dbReference>
<dbReference type="GO" id="GO:0005739">
    <property type="term" value="C:mitochondrion"/>
    <property type="evidence" value="ECO:0007669"/>
    <property type="project" value="UniProtKB-SubCell"/>
</dbReference>
<dbReference type="FunFam" id="1.10.10.200:FF:000002">
    <property type="entry name" value="Probable transcriptional regulatory protein CLM62_37755"/>
    <property type="match status" value="1"/>
</dbReference>
<comment type="subcellular location">
    <subcellularLocation>
        <location evidence="1">Mitochondrion</location>
    </subcellularLocation>
</comment>
<dbReference type="InterPro" id="IPR017856">
    <property type="entry name" value="Integrase-like_N"/>
</dbReference>
<dbReference type="EMBL" id="KZ308433">
    <property type="protein sequence ID" value="KAG8229525.1"/>
    <property type="molecule type" value="Genomic_DNA"/>
</dbReference>
<dbReference type="Gene3D" id="3.30.70.980">
    <property type="match status" value="2"/>
</dbReference>
<reference evidence="5" key="1">
    <citation type="submission" date="2013-04" db="EMBL/GenBank/DDBJ databases">
        <authorList>
            <person name="Qu J."/>
            <person name="Murali S.C."/>
            <person name="Bandaranaike D."/>
            <person name="Bellair M."/>
            <person name="Blankenburg K."/>
            <person name="Chao H."/>
            <person name="Dinh H."/>
            <person name="Doddapaneni H."/>
            <person name="Downs B."/>
            <person name="Dugan-Rocha S."/>
            <person name="Elkadiri S."/>
            <person name="Gnanaolivu R.D."/>
            <person name="Hernandez B."/>
            <person name="Javaid M."/>
            <person name="Jayaseelan J.C."/>
            <person name="Lee S."/>
            <person name="Li M."/>
            <person name="Ming W."/>
            <person name="Munidasa M."/>
            <person name="Muniz J."/>
            <person name="Nguyen L."/>
            <person name="Ongeri F."/>
            <person name="Osuji N."/>
            <person name="Pu L.-L."/>
            <person name="Puazo M."/>
            <person name="Qu C."/>
            <person name="Quiroz J."/>
            <person name="Raj R."/>
            <person name="Weissenberger G."/>
            <person name="Xin Y."/>
            <person name="Zou X."/>
            <person name="Han Y."/>
            <person name="Richards S."/>
            <person name="Worley K."/>
            <person name="Muzny D."/>
            <person name="Gibbs R."/>
        </authorList>
    </citation>
    <scope>NUCLEOTIDE SEQUENCE</scope>
    <source>
        <strain evidence="5">Sampled in the wild</strain>
    </source>
</reference>
<protein>
    <recommendedName>
        <fullName evidence="7">Transcriptional regulatory protein</fullName>
    </recommendedName>
</protein>
<dbReference type="OrthoDB" id="2017544at2759"/>
<gene>
    <name evidence="5" type="ORF">J437_LFUL004931</name>
</gene>